<protein>
    <submittedName>
        <fullName evidence="1">UvrABC system protein C</fullName>
    </submittedName>
</protein>
<sequence length="378" mass="43339">RRGGGRDGEAKQVWKKEKEEVVVVSNSRLKREGCRRTKHDSAFSEWKILIESSDWENYSLGKDGAERYRIHNLPASCSCPGLYELGVANVSTNARKLDPKSIVVVYLGQAENVRARLQHYGRTGSHLEHSDSSILSNKDISNVSQRGPGLFKEIFSKGFSIMFRWAPMRSKQEAMQIEARLLEMFDYAWNRIGNVACRRNDILLKLDKLMMPNSFHNLFRNLLPWKWQAVGKKQEVVDIIIGEPFSKEESFNDRNYNYSGTVHKFSKSRPILIQQVDHFHSENDICGVIKDDGFVCEKRPLPRRKRCESHKGRRINKSIPLSGKEKKNPICCGVFLEDGSICLEFPSSGRNRCNLHKGQRVHDFKCGMLLKSIPVVDV</sequence>
<dbReference type="PANTHER" id="PTHR35133">
    <property type="entry name" value="PROTEIN EFFECTOR OF TRANSCRIPTION 2-RELATED"/>
    <property type="match status" value="1"/>
</dbReference>
<dbReference type="GO" id="GO:0006355">
    <property type="term" value="P:regulation of DNA-templated transcription"/>
    <property type="evidence" value="ECO:0007669"/>
    <property type="project" value="InterPro"/>
</dbReference>
<proteinExistence type="predicted"/>
<dbReference type="PANTHER" id="PTHR35133:SF1">
    <property type="entry name" value="PROTEIN EFFECTOR OF TRANSCRIPTION 2-RELATED"/>
    <property type="match status" value="1"/>
</dbReference>
<dbReference type="InterPro" id="IPR038909">
    <property type="entry name" value="Effector_transcript"/>
</dbReference>
<dbReference type="AlphaFoldDB" id="A0A1D1ZJW7"/>
<dbReference type="EMBL" id="GDJX01000817">
    <property type="protein sequence ID" value="JAT67119.1"/>
    <property type="molecule type" value="Transcribed_RNA"/>
</dbReference>
<dbReference type="Pfam" id="PF19239">
    <property type="entry name" value="GIY_YIG_domain"/>
    <property type="match status" value="1"/>
</dbReference>
<reference evidence="1" key="1">
    <citation type="submission" date="2015-07" db="EMBL/GenBank/DDBJ databases">
        <title>Transcriptome Assembly of Anthurium amnicola.</title>
        <authorList>
            <person name="Suzuki J."/>
        </authorList>
    </citation>
    <scope>NUCLEOTIDE SEQUENCE</scope>
</reference>
<organism evidence="1">
    <name type="scientific">Anthurium amnicola</name>
    <dbReference type="NCBI Taxonomy" id="1678845"/>
    <lineage>
        <taxon>Eukaryota</taxon>
        <taxon>Viridiplantae</taxon>
        <taxon>Streptophyta</taxon>
        <taxon>Embryophyta</taxon>
        <taxon>Tracheophyta</taxon>
        <taxon>Spermatophyta</taxon>
        <taxon>Magnoliopsida</taxon>
        <taxon>Liliopsida</taxon>
        <taxon>Araceae</taxon>
        <taxon>Pothoideae</taxon>
        <taxon>Potheae</taxon>
        <taxon>Anthurium</taxon>
    </lineage>
</organism>
<name>A0A1D1ZJW7_9ARAE</name>
<dbReference type="GO" id="GO:0003677">
    <property type="term" value="F:DNA binding"/>
    <property type="evidence" value="ECO:0007669"/>
    <property type="project" value="InterPro"/>
</dbReference>
<gene>
    <name evidence="1" type="primary">uvrC_38</name>
    <name evidence="1" type="ORF">g.50055</name>
</gene>
<feature type="non-terminal residue" evidence="1">
    <location>
        <position position="1"/>
    </location>
</feature>
<evidence type="ECO:0000313" key="1">
    <source>
        <dbReference type="EMBL" id="JAT67119.1"/>
    </source>
</evidence>
<accession>A0A1D1ZJW7</accession>